<dbReference type="InterPro" id="IPR014547">
    <property type="entry name" value="UCP028477"/>
</dbReference>
<keyword evidence="1" id="KW-0732">Signal</keyword>
<protein>
    <submittedName>
        <fullName evidence="2">DUF2145 domain-containing protein</fullName>
    </submittedName>
</protein>
<dbReference type="KEGG" id="ole:K0B96_16180"/>
<sequence length="270" mass="30119">MKSFLTSLRWPALLLAGLALWHNPVVAGGSAASKFGVEKFGDEAIRNFALKVNDELDARKVSVAIIARAGRPRAEMPKGINYTHVAFIVFEPVRRPDGSVFNTYTVYNLYQGADGRDDRSYLKQDYTYDFVAGMMEPDVAICVPTPALQRRILAVIRSPAYAALHTPKYNLLTNPWVDKFDNCVTHSLKICVAAIYQTDDRARIYQDIRTYFRPTPVRLGPLQSFGSTFMSAISREDMDPAGFQTATYDSLEAFLAENGLVQEAFTVALN</sequence>
<gene>
    <name evidence="2" type="ORF">K0B96_16180</name>
</gene>
<evidence type="ECO:0000313" key="3">
    <source>
        <dbReference type="Proteomes" id="UP000825051"/>
    </source>
</evidence>
<proteinExistence type="predicted"/>
<feature type="signal peptide" evidence="1">
    <location>
        <begin position="1"/>
        <end position="27"/>
    </location>
</feature>
<name>A0A8F9XL37_9BACT</name>
<evidence type="ECO:0000313" key="2">
    <source>
        <dbReference type="EMBL" id="QYM78821.1"/>
    </source>
</evidence>
<reference evidence="2" key="1">
    <citation type="submission" date="2021-08" db="EMBL/GenBank/DDBJ databases">
        <title>Genome of a novel bacterium of the phylum Verrucomicrobia, Oleiharenicola sp. KSB-15.</title>
        <authorList>
            <person name="Chung J.-H."/>
            <person name="Ahn J.-H."/>
            <person name="Yoon Y."/>
            <person name="Kim D.-Y."/>
            <person name="An S.-H."/>
            <person name="Park I."/>
            <person name="Yeon J."/>
        </authorList>
    </citation>
    <scope>NUCLEOTIDE SEQUENCE</scope>
    <source>
        <strain evidence="2">KSB-15</strain>
    </source>
</reference>
<dbReference type="Proteomes" id="UP000825051">
    <property type="component" value="Chromosome"/>
</dbReference>
<organism evidence="2 3">
    <name type="scientific">Horticoccus luteus</name>
    <dbReference type="NCBI Taxonomy" id="2862869"/>
    <lineage>
        <taxon>Bacteria</taxon>
        <taxon>Pseudomonadati</taxon>
        <taxon>Verrucomicrobiota</taxon>
        <taxon>Opitutia</taxon>
        <taxon>Opitutales</taxon>
        <taxon>Opitutaceae</taxon>
        <taxon>Horticoccus</taxon>
    </lineage>
</organism>
<accession>A0A8F9XL37</accession>
<feature type="chain" id="PRO_5034030304" evidence="1">
    <location>
        <begin position="28"/>
        <end position="270"/>
    </location>
</feature>
<dbReference type="AlphaFoldDB" id="A0A8F9XL37"/>
<dbReference type="EMBL" id="CP080507">
    <property type="protein sequence ID" value="QYM78821.1"/>
    <property type="molecule type" value="Genomic_DNA"/>
</dbReference>
<keyword evidence="3" id="KW-1185">Reference proteome</keyword>
<dbReference type="RefSeq" id="WP_220161925.1">
    <property type="nucleotide sequence ID" value="NZ_CP080507.1"/>
</dbReference>
<evidence type="ECO:0000256" key="1">
    <source>
        <dbReference type="SAM" id="SignalP"/>
    </source>
</evidence>
<dbReference type="Pfam" id="PF09916">
    <property type="entry name" value="DUF2145"/>
    <property type="match status" value="1"/>
</dbReference>